<proteinExistence type="predicted"/>
<evidence type="ECO:0000256" key="5">
    <source>
        <dbReference type="ARBA" id="ARBA00022683"/>
    </source>
</evidence>
<dbReference type="PROSITE" id="PS51100">
    <property type="entry name" value="PTS_EIIB_TYPE_3"/>
    <property type="match status" value="1"/>
</dbReference>
<dbReference type="GO" id="GO:0009401">
    <property type="term" value="P:phosphoenolpyruvate-dependent sugar phosphotransferase system"/>
    <property type="evidence" value="ECO:0007669"/>
    <property type="project" value="UniProtKB-KW"/>
</dbReference>
<name>A0AAU7VN20_9FIRM</name>
<dbReference type="InterPro" id="IPR051819">
    <property type="entry name" value="PTS_sugar-specific_EIIB"/>
</dbReference>
<evidence type="ECO:0000256" key="2">
    <source>
        <dbReference type="ARBA" id="ARBA00022553"/>
    </source>
</evidence>
<keyword evidence="3 9" id="KW-0762">Sugar transport</keyword>
<dbReference type="SUPFAM" id="SSF52794">
    <property type="entry name" value="PTS system IIB component-like"/>
    <property type="match status" value="1"/>
</dbReference>
<dbReference type="GO" id="GO:0008982">
    <property type="term" value="F:protein-N(PI)-phosphohistidine-sugar phosphotransferase activity"/>
    <property type="evidence" value="ECO:0007669"/>
    <property type="project" value="InterPro"/>
</dbReference>
<evidence type="ECO:0000259" key="8">
    <source>
        <dbReference type="PROSITE" id="PS51100"/>
    </source>
</evidence>
<dbReference type="EMBL" id="CP158367">
    <property type="protein sequence ID" value="XBX75332.1"/>
    <property type="molecule type" value="Genomic_DNA"/>
</dbReference>
<evidence type="ECO:0000313" key="9">
    <source>
        <dbReference type="EMBL" id="XBX75332.1"/>
    </source>
</evidence>
<dbReference type="PANTHER" id="PTHR34581">
    <property type="entry name" value="PTS SYSTEM N,N'-DIACETYLCHITOBIOSE-SPECIFIC EIIB COMPONENT"/>
    <property type="match status" value="1"/>
</dbReference>
<dbReference type="PANTHER" id="PTHR34581:SF2">
    <property type="entry name" value="PTS SYSTEM N,N'-DIACETYLCHITOBIOSE-SPECIFIC EIIB COMPONENT"/>
    <property type="match status" value="1"/>
</dbReference>
<keyword evidence="1" id="KW-0813">Transport</keyword>
<dbReference type="AlphaFoldDB" id="A0AAU7VN20"/>
<reference evidence="9" key="1">
    <citation type="journal article" date="2013" name="Extremophiles">
        <title>Proteinivorax tanatarense gen. nov., sp. nov., an anaerobic, haloalkaliphilic, proteolytic bacterium isolated from a decaying algal bloom, and proposal of Proteinivoraceae fam. nov.</title>
        <authorList>
            <person name="Kevbrin V."/>
            <person name="Boltyanskaya Y."/>
            <person name="Zhilina T."/>
            <person name="Kolganova T."/>
            <person name="Lavrentjeva E."/>
            <person name="Kuznetsov B."/>
        </authorList>
    </citation>
    <scope>NUCLEOTIDE SEQUENCE</scope>
    <source>
        <strain evidence="9">Z-910T</strain>
    </source>
</reference>
<dbReference type="Pfam" id="PF02302">
    <property type="entry name" value="PTS_IIB"/>
    <property type="match status" value="1"/>
</dbReference>
<accession>A0AAU7VN20</accession>
<keyword evidence="5" id="KW-0598">Phosphotransferase system</keyword>
<dbReference type="CDD" id="cd05564">
    <property type="entry name" value="PTS_IIB_chitobiose_lichenan"/>
    <property type="match status" value="1"/>
</dbReference>
<keyword evidence="2" id="KW-0597">Phosphoprotein</keyword>
<evidence type="ECO:0000256" key="6">
    <source>
        <dbReference type="ARBA" id="ARBA00022777"/>
    </source>
</evidence>
<feature type="modified residue" description="Phosphocysteine; by EIIA" evidence="7">
    <location>
        <position position="10"/>
    </location>
</feature>
<evidence type="ECO:0000256" key="1">
    <source>
        <dbReference type="ARBA" id="ARBA00022448"/>
    </source>
</evidence>
<dbReference type="InterPro" id="IPR003501">
    <property type="entry name" value="PTS_EIIB_2/3"/>
</dbReference>
<dbReference type="RefSeq" id="WP_350344077.1">
    <property type="nucleotide sequence ID" value="NZ_CP158367.1"/>
</dbReference>
<keyword evidence="6" id="KW-0418">Kinase</keyword>
<feature type="domain" description="PTS EIIB type-3" evidence="8">
    <location>
        <begin position="3"/>
        <end position="104"/>
    </location>
</feature>
<dbReference type="InterPro" id="IPR036095">
    <property type="entry name" value="PTS_EIIB-like_sf"/>
</dbReference>
<keyword evidence="4" id="KW-0808">Transferase</keyword>
<evidence type="ECO:0000256" key="4">
    <source>
        <dbReference type="ARBA" id="ARBA00022679"/>
    </source>
</evidence>
<dbReference type="Gene3D" id="3.40.50.2300">
    <property type="match status" value="1"/>
</dbReference>
<dbReference type="InterPro" id="IPR013012">
    <property type="entry name" value="PTS_EIIB_3"/>
</dbReference>
<evidence type="ECO:0000256" key="3">
    <source>
        <dbReference type="ARBA" id="ARBA00022597"/>
    </source>
</evidence>
<sequence>MGKIKIMLVCAAGMSTSLLVTKMNGAAVKEKLSVDILAVSESEADEHLDSIDILLLGPQVRYLKSNMEEKLHGKDVPVSVIDSIMYGRMDGEGVLKQALELVNK</sequence>
<protein>
    <submittedName>
        <fullName evidence="9">PTS sugar transporter subunit IIB</fullName>
    </submittedName>
</protein>
<gene>
    <name evidence="9" type="ORF">PRVXT_000450</name>
</gene>
<organism evidence="9">
    <name type="scientific">Proteinivorax tanatarense</name>
    <dbReference type="NCBI Taxonomy" id="1260629"/>
    <lineage>
        <taxon>Bacteria</taxon>
        <taxon>Bacillati</taxon>
        <taxon>Bacillota</taxon>
        <taxon>Clostridia</taxon>
        <taxon>Eubacteriales</taxon>
        <taxon>Proteinivoracaceae</taxon>
        <taxon>Proteinivorax</taxon>
    </lineage>
</organism>
<dbReference type="GO" id="GO:0016301">
    <property type="term" value="F:kinase activity"/>
    <property type="evidence" value="ECO:0007669"/>
    <property type="project" value="UniProtKB-KW"/>
</dbReference>
<reference evidence="9" key="2">
    <citation type="submission" date="2024-06" db="EMBL/GenBank/DDBJ databases">
        <authorList>
            <person name="Petrova K.O."/>
            <person name="Toshchakov S.V."/>
            <person name="Boltjanskaja Y.V."/>
            <person name="Kevbrin V."/>
        </authorList>
    </citation>
    <scope>NUCLEOTIDE SEQUENCE</scope>
    <source>
        <strain evidence="9">Z-910T</strain>
    </source>
</reference>
<evidence type="ECO:0000256" key="7">
    <source>
        <dbReference type="PROSITE-ProRule" id="PRU00423"/>
    </source>
</evidence>